<dbReference type="OrthoDB" id="10049706at2759"/>
<proteinExistence type="inferred from homology"/>
<dbReference type="InterPro" id="IPR000276">
    <property type="entry name" value="GPCR_Rhodpsn"/>
</dbReference>
<evidence type="ECO:0000313" key="12">
    <source>
        <dbReference type="Proteomes" id="UP000708208"/>
    </source>
</evidence>
<evidence type="ECO:0000256" key="5">
    <source>
        <dbReference type="ARBA" id="ARBA00023040"/>
    </source>
</evidence>
<keyword evidence="4 9" id="KW-1133">Transmembrane helix</keyword>
<evidence type="ECO:0000313" key="11">
    <source>
        <dbReference type="EMBL" id="CAG7832074.1"/>
    </source>
</evidence>
<evidence type="ECO:0000256" key="6">
    <source>
        <dbReference type="ARBA" id="ARBA00023136"/>
    </source>
</evidence>
<dbReference type="Proteomes" id="UP000708208">
    <property type="component" value="Unassembled WGS sequence"/>
</dbReference>
<dbReference type="PROSITE" id="PS50262">
    <property type="entry name" value="G_PROTEIN_RECEP_F1_2"/>
    <property type="match status" value="1"/>
</dbReference>
<keyword evidence="7" id="KW-0675">Receptor</keyword>
<dbReference type="AlphaFoldDB" id="A0A8J2LFL7"/>
<evidence type="ECO:0000256" key="4">
    <source>
        <dbReference type="ARBA" id="ARBA00022989"/>
    </source>
</evidence>
<evidence type="ECO:0000256" key="7">
    <source>
        <dbReference type="ARBA" id="ARBA00023170"/>
    </source>
</evidence>
<dbReference type="PANTHER" id="PTHR45695">
    <property type="entry name" value="LEUCOKININ RECEPTOR-RELATED"/>
    <property type="match status" value="1"/>
</dbReference>
<dbReference type="GO" id="GO:0004930">
    <property type="term" value="F:G protein-coupled receptor activity"/>
    <property type="evidence" value="ECO:0007669"/>
    <property type="project" value="UniProtKB-KW"/>
</dbReference>
<dbReference type="EMBL" id="CAJVCH010563385">
    <property type="protein sequence ID" value="CAG7832074.1"/>
    <property type="molecule type" value="Genomic_DNA"/>
</dbReference>
<keyword evidence="12" id="KW-1185">Reference proteome</keyword>
<sequence length="197" mass="22387">MTLSVDRCRIARDPLNMPSKASVTLQILFVWFVSAILSVPRGLSSEYAPKSRGTLKCRKTPFLNLRTAQACFASLNLLIIYIVPAGILINELRKTRRQMQYLAACQIEQGKSFARRLRLMRNACIFTCIFVTLWLPLGILQFPFDWMQPERISNEAVVMLRDAFGSLVLIQACINPLLLLLLSFDFQELVTSCVVQL</sequence>
<feature type="transmembrane region" description="Helical" evidence="9">
    <location>
        <begin position="123"/>
        <end position="144"/>
    </location>
</feature>
<evidence type="ECO:0000256" key="1">
    <source>
        <dbReference type="ARBA" id="ARBA00004141"/>
    </source>
</evidence>
<organism evidence="11 12">
    <name type="scientific">Allacma fusca</name>
    <dbReference type="NCBI Taxonomy" id="39272"/>
    <lineage>
        <taxon>Eukaryota</taxon>
        <taxon>Metazoa</taxon>
        <taxon>Ecdysozoa</taxon>
        <taxon>Arthropoda</taxon>
        <taxon>Hexapoda</taxon>
        <taxon>Collembola</taxon>
        <taxon>Symphypleona</taxon>
        <taxon>Sminthuridae</taxon>
        <taxon>Allacma</taxon>
    </lineage>
</organism>
<evidence type="ECO:0000256" key="2">
    <source>
        <dbReference type="ARBA" id="ARBA00010663"/>
    </source>
</evidence>
<gene>
    <name evidence="11" type="ORF">AFUS01_LOCUS41781</name>
</gene>
<dbReference type="InterPro" id="IPR017452">
    <property type="entry name" value="GPCR_Rhodpsn_7TM"/>
</dbReference>
<protein>
    <recommendedName>
        <fullName evidence="10">G-protein coupled receptors family 1 profile domain-containing protein</fullName>
    </recommendedName>
</protein>
<keyword evidence="6 9" id="KW-0472">Membrane</keyword>
<reference evidence="11" key="1">
    <citation type="submission" date="2021-06" db="EMBL/GenBank/DDBJ databases">
        <authorList>
            <person name="Hodson N. C."/>
            <person name="Mongue J. A."/>
            <person name="Jaron S. K."/>
        </authorList>
    </citation>
    <scope>NUCLEOTIDE SEQUENCE</scope>
</reference>
<dbReference type="PANTHER" id="PTHR45695:SF15">
    <property type="entry name" value="OPSIN RH2"/>
    <property type="match status" value="1"/>
</dbReference>
<feature type="domain" description="G-protein coupled receptors family 1 profile" evidence="10">
    <location>
        <begin position="1"/>
        <end position="179"/>
    </location>
</feature>
<comment type="subcellular location">
    <subcellularLocation>
        <location evidence="1">Membrane</location>
        <topology evidence="1">Multi-pass membrane protein</topology>
    </subcellularLocation>
</comment>
<comment type="caution">
    <text evidence="11">The sequence shown here is derived from an EMBL/GenBank/DDBJ whole genome shotgun (WGS) entry which is preliminary data.</text>
</comment>
<keyword evidence="5" id="KW-0297">G-protein coupled receptor</keyword>
<evidence type="ECO:0000259" key="10">
    <source>
        <dbReference type="PROSITE" id="PS50262"/>
    </source>
</evidence>
<evidence type="ECO:0000256" key="9">
    <source>
        <dbReference type="SAM" id="Phobius"/>
    </source>
</evidence>
<dbReference type="CDD" id="cd00637">
    <property type="entry name" value="7tm_classA_rhodopsin-like"/>
    <property type="match status" value="1"/>
</dbReference>
<accession>A0A8J2LFL7</accession>
<name>A0A8J2LFL7_9HEXA</name>
<evidence type="ECO:0000256" key="3">
    <source>
        <dbReference type="ARBA" id="ARBA00022692"/>
    </source>
</evidence>
<keyword evidence="8" id="KW-0807">Transducer</keyword>
<dbReference type="Pfam" id="PF00001">
    <property type="entry name" value="7tm_1"/>
    <property type="match status" value="1"/>
</dbReference>
<keyword evidence="3 9" id="KW-0812">Transmembrane</keyword>
<feature type="transmembrane region" description="Helical" evidence="9">
    <location>
        <begin position="67"/>
        <end position="89"/>
    </location>
</feature>
<dbReference type="SUPFAM" id="SSF81321">
    <property type="entry name" value="Family A G protein-coupled receptor-like"/>
    <property type="match status" value="1"/>
</dbReference>
<feature type="transmembrane region" description="Helical" evidence="9">
    <location>
        <begin position="164"/>
        <end position="182"/>
    </location>
</feature>
<feature type="transmembrane region" description="Helical" evidence="9">
    <location>
        <begin position="21"/>
        <end position="39"/>
    </location>
</feature>
<evidence type="ECO:0000256" key="8">
    <source>
        <dbReference type="ARBA" id="ARBA00023224"/>
    </source>
</evidence>
<dbReference type="GO" id="GO:0005886">
    <property type="term" value="C:plasma membrane"/>
    <property type="evidence" value="ECO:0007669"/>
    <property type="project" value="TreeGrafter"/>
</dbReference>
<comment type="similarity">
    <text evidence="2">Belongs to the G-protein coupled receptor 1 family.</text>
</comment>